<dbReference type="PANTHER" id="PTHR43611">
    <property type="entry name" value="ALPHA-D-GLUCOSE 1-PHOSPHATE PHOSPHATASE"/>
    <property type="match status" value="1"/>
</dbReference>
<dbReference type="PANTHER" id="PTHR43611:SF3">
    <property type="entry name" value="FLAVIN MONONUCLEOTIDE HYDROLASE 1, CHLOROPLATIC"/>
    <property type="match status" value="1"/>
</dbReference>
<comment type="caution">
    <text evidence="1">The sequence shown here is derived from an EMBL/GenBank/DDBJ whole genome shotgun (WGS) entry which is preliminary data.</text>
</comment>
<dbReference type="InterPro" id="IPR023198">
    <property type="entry name" value="PGP-like_dom2"/>
</dbReference>
<dbReference type="EMBL" id="VFOV01000001">
    <property type="protein sequence ID" value="TQL67166.1"/>
    <property type="molecule type" value="Genomic_DNA"/>
</dbReference>
<evidence type="ECO:0000313" key="1">
    <source>
        <dbReference type="EMBL" id="TQL67166.1"/>
    </source>
</evidence>
<dbReference type="InterPro" id="IPR006439">
    <property type="entry name" value="HAD-SF_hydro_IA"/>
</dbReference>
<dbReference type="Proteomes" id="UP000320209">
    <property type="component" value="Unassembled WGS sequence"/>
</dbReference>
<dbReference type="InterPro" id="IPR036412">
    <property type="entry name" value="HAD-like_sf"/>
</dbReference>
<dbReference type="SUPFAM" id="SSF56784">
    <property type="entry name" value="HAD-like"/>
    <property type="match status" value="1"/>
</dbReference>
<dbReference type="Gene3D" id="1.10.150.240">
    <property type="entry name" value="Putative phosphatase, domain 2"/>
    <property type="match status" value="1"/>
</dbReference>
<dbReference type="CDD" id="cd02603">
    <property type="entry name" value="HAD_sEH-N_like"/>
    <property type="match status" value="1"/>
</dbReference>
<protein>
    <submittedName>
        <fullName evidence="1">2-haloacid dehalogenase</fullName>
    </submittedName>
</protein>
<dbReference type="AlphaFoldDB" id="A0A543A3X5"/>
<organism evidence="1 2">
    <name type="scientific">Nocardioides albertanoniae</name>
    <dbReference type="NCBI Taxonomy" id="1175486"/>
    <lineage>
        <taxon>Bacteria</taxon>
        <taxon>Bacillati</taxon>
        <taxon>Actinomycetota</taxon>
        <taxon>Actinomycetes</taxon>
        <taxon>Propionibacteriales</taxon>
        <taxon>Nocardioidaceae</taxon>
        <taxon>Nocardioides</taxon>
    </lineage>
</organism>
<proteinExistence type="predicted"/>
<gene>
    <name evidence="1" type="ORF">FB381_1039</name>
</gene>
<name>A0A543A3X5_9ACTN</name>
<accession>A0A543A3X5</accession>
<dbReference type="InterPro" id="IPR023214">
    <property type="entry name" value="HAD_sf"/>
</dbReference>
<dbReference type="NCBIfam" id="TIGR01509">
    <property type="entry name" value="HAD-SF-IA-v3"/>
    <property type="match status" value="1"/>
</dbReference>
<dbReference type="Pfam" id="PF00702">
    <property type="entry name" value="Hydrolase"/>
    <property type="match status" value="1"/>
</dbReference>
<evidence type="ECO:0000313" key="2">
    <source>
        <dbReference type="Proteomes" id="UP000320209"/>
    </source>
</evidence>
<sequence length="220" mass="23600">MIWTVTAPLRTPTPSTSEVDGVVWDFGQVLIRWDPLPAIAAGVGDADARAFLSTYDFGAWNHAQDAGRTWAEALRVLQDEAPQWLAAAAAYVDNFRLALLGPVLGTHEIVRELDAADVPQLGLTNWSAELYPHAPANYDVIGLLRDVVVSGEAKLAKPDPAIFRLLAERAGTALDRLAFVDDSAVNVAAAAELGMRAFQFTGAEKLRSDLRSLGLPVALA</sequence>
<keyword evidence="2" id="KW-1185">Reference proteome</keyword>
<dbReference type="Gene3D" id="3.40.50.1000">
    <property type="entry name" value="HAD superfamily/HAD-like"/>
    <property type="match status" value="1"/>
</dbReference>
<reference evidence="1 2" key="1">
    <citation type="submission" date="2019-06" db="EMBL/GenBank/DDBJ databases">
        <title>Sequencing the genomes of 1000 actinobacteria strains.</title>
        <authorList>
            <person name="Klenk H.-P."/>
        </authorList>
    </citation>
    <scope>NUCLEOTIDE SEQUENCE [LARGE SCALE GENOMIC DNA]</scope>
    <source>
        <strain evidence="1 2">DSM 25218</strain>
    </source>
</reference>